<keyword evidence="3" id="KW-1185">Reference proteome</keyword>
<feature type="transmembrane region" description="Helical" evidence="1">
    <location>
        <begin position="12"/>
        <end position="35"/>
    </location>
</feature>
<sequence>MGRTSEQGATRGPVVCYGIMGFGYILPATFLPVLARTVVDDPRVFSLAWPIFGVTAALSTLLVARLLQGAKRLKNWATCQLLMGLGVCCPPCGRISGPSQRRPCS</sequence>
<comment type="caution">
    <text evidence="2">The sequence shown here is derived from an EMBL/GenBank/DDBJ whole genome shotgun (WGS) entry which is preliminary data.</text>
</comment>
<name>A0ABU8WA40_9BURK</name>
<keyword evidence="1" id="KW-0812">Transmembrane</keyword>
<reference evidence="2 3" key="1">
    <citation type="submission" date="2024-03" db="EMBL/GenBank/DDBJ databases">
        <title>Novel species of the genus Variovorax.</title>
        <authorList>
            <person name="Liu Q."/>
            <person name="Xin Y.-H."/>
        </authorList>
    </citation>
    <scope>NUCLEOTIDE SEQUENCE [LARGE SCALE GENOMIC DNA]</scope>
    <source>
        <strain evidence="2 3">KACC 18501</strain>
    </source>
</reference>
<keyword evidence="1" id="KW-0472">Membrane</keyword>
<dbReference type="SUPFAM" id="SSF103473">
    <property type="entry name" value="MFS general substrate transporter"/>
    <property type="match status" value="1"/>
</dbReference>
<dbReference type="EMBL" id="JBBKZV010000044">
    <property type="protein sequence ID" value="MEJ8826899.1"/>
    <property type="molecule type" value="Genomic_DNA"/>
</dbReference>
<proteinExistence type="predicted"/>
<dbReference type="InterPro" id="IPR010645">
    <property type="entry name" value="MFS_4"/>
</dbReference>
<evidence type="ECO:0000313" key="2">
    <source>
        <dbReference type="EMBL" id="MEJ8826899.1"/>
    </source>
</evidence>
<protein>
    <submittedName>
        <fullName evidence="2">YbfB/YjiJ family MFS transporter</fullName>
    </submittedName>
</protein>
<dbReference type="Pfam" id="PF06779">
    <property type="entry name" value="MFS_4"/>
    <property type="match status" value="1"/>
</dbReference>
<dbReference type="InterPro" id="IPR036259">
    <property type="entry name" value="MFS_trans_sf"/>
</dbReference>
<organism evidence="2 3">
    <name type="scientific">Variovorax humicola</name>
    <dbReference type="NCBI Taxonomy" id="1769758"/>
    <lineage>
        <taxon>Bacteria</taxon>
        <taxon>Pseudomonadati</taxon>
        <taxon>Pseudomonadota</taxon>
        <taxon>Betaproteobacteria</taxon>
        <taxon>Burkholderiales</taxon>
        <taxon>Comamonadaceae</taxon>
        <taxon>Variovorax</taxon>
    </lineage>
</organism>
<accession>A0ABU8WA40</accession>
<evidence type="ECO:0000313" key="3">
    <source>
        <dbReference type="Proteomes" id="UP001363010"/>
    </source>
</evidence>
<dbReference type="Proteomes" id="UP001363010">
    <property type="component" value="Unassembled WGS sequence"/>
</dbReference>
<feature type="transmembrane region" description="Helical" evidence="1">
    <location>
        <begin position="47"/>
        <end position="67"/>
    </location>
</feature>
<gene>
    <name evidence="2" type="ORF">WKW80_33690</name>
</gene>
<evidence type="ECO:0000256" key="1">
    <source>
        <dbReference type="SAM" id="Phobius"/>
    </source>
</evidence>
<keyword evidence="1" id="KW-1133">Transmembrane helix</keyword>